<dbReference type="EMBL" id="KQ248170">
    <property type="protein sequence ID" value="KNC71764.1"/>
    <property type="molecule type" value="Genomic_DNA"/>
</dbReference>
<dbReference type="Gene3D" id="3.30.1010.10">
    <property type="entry name" value="Phosphatidylinositol 3-kinase Catalytic Subunit, Chain A, domain 4"/>
    <property type="match status" value="1"/>
</dbReference>
<keyword evidence="2" id="KW-0418">Kinase</keyword>
<dbReference type="InterPro" id="IPR000403">
    <property type="entry name" value="PI3/4_kinase_cat_dom"/>
</dbReference>
<organism evidence="6 7">
    <name type="scientific">Sphaeroforma arctica JP610</name>
    <dbReference type="NCBI Taxonomy" id="667725"/>
    <lineage>
        <taxon>Eukaryota</taxon>
        <taxon>Ichthyosporea</taxon>
        <taxon>Ichthyophonida</taxon>
        <taxon>Sphaeroforma</taxon>
    </lineage>
</organism>
<dbReference type="InterPro" id="IPR050517">
    <property type="entry name" value="DDR_Repair_Kinase"/>
</dbReference>
<evidence type="ECO:0000256" key="1">
    <source>
        <dbReference type="ARBA" id="ARBA00004123"/>
    </source>
</evidence>
<dbReference type="InterPro" id="IPR011009">
    <property type="entry name" value="Kinase-like_dom_sf"/>
</dbReference>
<keyword evidence="2" id="KW-0723">Serine/threonine-protein kinase</keyword>
<dbReference type="AlphaFoldDB" id="A0A0L0F587"/>
<dbReference type="GO" id="GO:0004674">
    <property type="term" value="F:protein serine/threonine kinase activity"/>
    <property type="evidence" value="ECO:0007669"/>
    <property type="project" value="UniProtKB-KW"/>
</dbReference>
<dbReference type="OrthoDB" id="381190at2759"/>
<evidence type="ECO:0000259" key="5">
    <source>
        <dbReference type="PROSITE" id="PS50290"/>
    </source>
</evidence>
<keyword evidence="3" id="KW-0227">DNA damage</keyword>
<dbReference type="GO" id="GO:0006281">
    <property type="term" value="P:DNA repair"/>
    <property type="evidence" value="ECO:0007669"/>
    <property type="project" value="TreeGrafter"/>
</dbReference>
<evidence type="ECO:0000256" key="2">
    <source>
        <dbReference type="ARBA" id="ARBA00022527"/>
    </source>
</evidence>
<dbReference type="PANTHER" id="PTHR11139">
    <property type="entry name" value="ATAXIA TELANGIECTASIA MUTATED ATM -RELATED"/>
    <property type="match status" value="1"/>
</dbReference>
<feature type="domain" description="PI3K/PI4K catalytic" evidence="5">
    <location>
        <begin position="18"/>
        <end position="77"/>
    </location>
</feature>
<dbReference type="Proteomes" id="UP000054560">
    <property type="component" value="Unassembled WGS sequence"/>
</dbReference>
<dbReference type="PROSITE" id="PS50290">
    <property type="entry name" value="PI3_4_KINASE_3"/>
    <property type="match status" value="1"/>
</dbReference>
<dbReference type="GO" id="GO:0000723">
    <property type="term" value="P:telomere maintenance"/>
    <property type="evidence" value="ECO:0007669"/>
    <property type="project" value="TreeGrafter"/>
</dbReference>
<gene>
    <name evidence="6" type="ORF">SARC_15694</name>
</gene>
<keyword evidence="2" id="KW-0808">Transferase</keyword>
<dbReference type="SUPFAM" id="SSF56112">
    <property type="entry name" value="Protein kinase-like (PK-like)"/>
    <property type="match status" value="1"/>
</dbReference>
<dbReference type="GO" id="GO:0000077">
    <property type="term" value="P:DNA damage checkpoint signaling"/>
    <property type="evidence" value="ECO:0007669"/>
    <property type="project" value="TreeGrafter"/>
</dbReference>
<dbReference type="eggNOG" id="KOG0890">
    <property type="taxonomic scope" value="Eukaryota"/>
</dbReference>
<keyword evidence="7" id="KW-1185">Reference proteome</keyword>
<dbReference type="RefSeq" id="XP_014145666.1">
    <property type="nucleotide sequence ID" value="XM_014290191.1"/>
</dbReference>
<reference evidence="6 7" key="1">
    <citation type="submission" date="2011-02" db="EMBL/GenBank/DDBJ databases">
        <title>The Genome Sequence of Sphaeroforma arctica JP610.</title>
        <authorList>
            <consortium name="The Broad Institute Genome Sequencing Platform"/>
            <person name="Russ C."/>
            <person name="Cuomo C."/>
            <person name="Young S.K."/>
            <person name="Zeng Q."/>
            <person name="Gargeya S."/>
            <person name="Alvarado L."/>
            <person name="Berlin A."/>
            <person name="Chapman S.B."/>
            <person name="Chen Z."/>
            <person name="Freedman E."/>
            <person name="Gellesch M."/>
            <person name="Goldberg J."/>
            <person name="Griggs A."/>
            <person name="Gujja S."/>
            <person name="Heilman E."/>
            <person name="Heiman D."/>
            <person name="Howarth C."/>
            <person name="Mehta T."/>
            <person name="Neiman D."/>
            <person name="Pearson M."/>
            <person name="Roberts A."/>
            <person name="Saif S."/>
            <person name="Shea T."/>
            <person name="Shenoy N."/>
            <person name="Sisk P."/>
            <person name="Stolte C."/>
            <person name="Sykes S."/>
            <person name="White J."/>
            <person name="Yandava C."/>
            <person name="Burger G."/>
            <person name="Gray M.W."/>
            <person name="Holland P.W.H."/>
            <person name="King N."/>
            <person name="Lang F.B.F."/>
            <person name="Roger A.J."/>
            <person name="Ruiz-Trillo I."/>
            <person name="Haas B."/>
            <person name="Nusbaum C."/>
            <person name="Birren B."/>
        </authorList>
    </citation>
    <scope>NUCLEOTIDE SEQUENCE [LARGE SCALE GENOMIC DNA]</scope>
    <source>
        <strain evidence="6 7">JP610</strain>
    </source>
</reference>
<feature type="non-terminal residue" evidence="6">
    <location>
        <position position="77"/>
    </location>
</feature>
<comment type="subcellular location">
    <subcellularLocation>
        <location evidence="1">Nucleus</location>
    </subcellularLocation>
</comment>
<evidence type="ECO:0000256" key="4">
    <source>
        <dbReference type="ARBA" id="ARBA00023242"/>
    </source>
</evidence>
<protein>
    <recommendedName>
        <fullName evidence="5">PI3K/PI4K catalytic domain-containing protein</fullName>
    </recommendedName>
</protein>
<dbReference type="GO" id="GO:0005634">
    <property type="term" value="C:nucleus"/>
    <property type="evidence" value="ECO:0007669"/>
    <property type="project" value="UniProtKB-SubCell"/>
</dbReference>
<keyword evidence="4" id="KW-0539">Nucleus</keyword>
<sequence>PTRPHSPFPASVPTIYNFGDKVEVLQSLQKPKKLTLLGSDGQSYLFLCKPNDDLRTDSRVMEFYSMINKLLRRDAVA</sequence>
<dbReference type="PANTHER" id="PTHR11139:SF69">
    <property type="entry name" value="SERINE_THREONINE-PROTEIN KINASE ATR"/>
    <property type="match status" value="1"/>
</dbReference>
<evidence type="ECO:0000313" key="7">
    <source>
        <dbReference type="Proteomes" id="UP000054560"/>
    </source>
</evidence>
<name>A0A0L0F587_9EUKA</name>
<dbReference type="STRING" id="667725.A0A0L0F587"/>
<accession>A0A0L0F587</accession>
<feature type="non-terminal residue" evidence="6">
    <location>
        <position position="1"/>
    </location>
</feature>
<evidence type="ECO:0000256" key="3">
    <source>
        <dbReference type="ARBA" id="ARBA00022763"/>
    </source>
</evidence>
<dbReference type="GeneID" id="25916198"/>
<proteinExistence type="predicted"/>
<dbReference type="GO" id="GO:0005694">
    <property type="term" value="C:chromosome"/>
    <property type="evidence" value="ECO:0007669"/>
    <property type="project" value="TreeGrafter"/>
</dbReference>
<evidence type="ECO:0000313" key="6">
    <source>
        <dbReference type="EMBL" id="KNC71764.1"/>
    </source>
</evidence>